<reference evidence="6" key="1">
    <citation type="submission" date="2016-10" db="EMBL/GenBank/DDBJ databases">
        <authorList>
            <person name="Varghese N."/>
            <person name="Submissions S."/>
        </authorList>
    </citation>
    <scope>NUCLEOTIDE SEQUENCE [LARGE SCALE GENOMIC DNA]</scope>
    <source>
        <strain evidence="6">DSM 24729</strain>
    </source>
</reference>
<sequence length="146" mass="16560">MVKDDFDWKIIQLLQNNSRLSYAKIGREINLSPSAVAERVQRLEEENVIEKHITIINPKEIGYSLSAYITMGFNDNGYKPFLKTIDQFSEIVDCSMITGKDCLIMKVILKNNAHLENLIDRLCKFGNPTTSIVLSEVLNNGSIKIP</sequence>
<keyword evidence="6" id="KW-1185">Reference proteome</keyword>
<proteinExistence type="predicted"/>
<dbReference type="GO" id="GO:0005829">
    <property type="term" value="C:cytosol"/>
    <property type="evidence" value="ECO:0007669"/>
    <property type="project" value="TreeGrafter"/>
</dbReference>
<keyword evidence="1" id="KW-0805">Transcription regulation</keyword>
<protein>
    <submittedName>
        <fullName evidence="5">Lrp/AsnC family transcriptional regulator, leucine-responsive regulatory protein</fullName>
    </submittedName>
</protein>
<dbReference type="InterPro" id="IPR036388">
    <property type="entry name" value="WH-like_DNA-bd_sf"/>
</dbReference>
<evidence type="ECO:0000256" key="1">
    <source>
        <dbReference type="ARBA" id="ARBA00023015"/>
    </source>
</evidence>
<dbReference type="GO" id="GO:0043565">
    <property type="term" value="F:sequence-specific DNA binding"/>
    <property type="evidence" value="ECO:0007669"/>
    <property type="project" value="InterPro"/>
</dbReference>
<dbReference type="PANTHER" id="PTHR30154:SF53">
    <property type="entry name" value="HTH-TYPE TRANSCRIPTIONAL REGULATOR LRPC"/>
    <property type="match status" value="1"/>
</dbReference>
<accession>A0A1G7M4S7</accession>
<feature type="domain" description="HTH asnC-type" evidence="4">
    <location>
        <begin position="1"/>
        <end position="64"/>
    </location>
</feature>
<dbReference type="PANTHER" id="PTHR30154">
    <property type="entry name" value="LEUCINE-RESPONSIVE REGULATORY PROTEIN"/>
    <property type="match status" value="1"/>
</dbReference>
<dbReference type="InterPro" id="IPR019887">
    <property type="entry name" value="Tscrpt_reg_AsnC/Lrp_C"/>
</dbReference>
<dbReference type="GO" id="GO:0006355">
    <property type="term" value="P:regulation of DNA-templated transcription"/>
    <property type="evidence" value="ECO:0007669"/>
    <property type="project" value="UniProtKB-ARBA"/>
</dbReference>
<dbReference type="AlphaFoldDB" id="A0A1G7M4S7"/>
<dbReference type="SUPFAM" id="SSF46785">
    <property type="entry name" value="Winged helix' DNA-binding domain"/>
    <property type="match status" value="1"/>
</dbReference>
<dbReference type="RefSeq" id="WP_074539607.1">
    <property type="nucleotide sequence ID" value="NZ_FNBD01000030.1"/>
</dbReference>
<dbReference type="PROSITE" id="PS50956">
    <property type="entry name" value="HTH_ASNC_2"/>
    <property type="match status" value="1"/>
</dbReference>
<dbReference type="InterPro" id="IPR000485">
    <property type="entry name" value="AsnC-type_HTH_dom"/>
</dbReference>
<evidence type="ECO:0000256" key="3">
    <source>
        <dbReference type="ARBA" id="ARBA00023163"/>
    </source>
</evidence>
<dbReference type="EMBL" id="FNBD01000030">
    <property type="protein sequence ID" value="SDF56788.1"/>
    <property type="molecule type" value="Genomic_DNA"/>
</dbReference>
<dbReference type="SMART" id="SM00344">
    <property type="entry name" value="HTH_ASNC"/>
    <property type="match status" value="1"/>
</dbReference>
<keyword evidence="3" id="KW-0804">Transcription</keyword>
<dbReference type="SUPFAM" id="SSF54909">
    <property type="entry name" value="Dimeric alpha+beta barrel"/>
    <property type="match status" value="1"/>
</dbReference>
<dbReference type="CDD" id="cd00090">
    <property type="entry name" value="HTH_ARSR"/>
    <property type="match status" value="1"/>
</dbReference>
<dbReference type="InterPro" id="IPR036390">
    <property type="entry name" value="WH_DNA-bd_sf"/>
</dbReference>
<dbReference type="Pfam" id="PF13404">
    <property type="entry name" value="HTH_AsnC-type"/>
    <property type="match status" value="1"/>
</dbReference>
<dbReference type="GO" id="GO:0043200">
    <property type="term" value="P:response to amino acid"/>
    <property type="evidence" value="ECO:0007669"/>
    <property type="project" value="TreeGrafter"/>
</dbReference>
<dbReference type="InterPro" id="IPR011991">
    <property type="entry name" value="ArsR-like_HTH"/>
</dbReference>
<organism evidence="5 6">
    <name type="scientific">Cellulophaga baltica</name>
    <dbReference type="NCBI Taxonomy" id="76594"/>
    <lineage>
        <taxon>Bacteria</taxon>
        <taxon>Pseudomonadati</taxon>
        <taxon>Bacteroidota</taxon>
        <taxon>Flavobacteriia</taxon>
        <taxon>Flavobacteriales</taxon>
        <taxon>Flavobacteriaceae</taxon>
        <taxon>Cellulophaga</taxon>
    </lineage>
</organism>
<dbReference type="PRINTS" id="PR00033">
    <property type="entry name" value="HTHASNC"/>
</dbReference>
<dbReference type="Gene3D" id="1.10.10.10">
    <property type="entry name" value="Winged helix-like DNA-binding domain superfamily/Winged helix DNA-binding domain"/>
    <property type="match status" value="1"/>
</dbReference>
<dbReference type="InterPro" id="IPR019888">
    <property type="entry name" value="Tscrpt_reg_AsnC-like"/>
</dbReference>
<dbReference type="InterPro" id="IPR011008">
    <property type="entry name" value="Dimeric_a/b-barrel"/>
</dbReference>
<name>A0A1G7M4S7_9FLAO</name>
<evidence type="ECO:0000313" key="5">
    <source>
        <dbReference type="EMBL" id="SDF56788.1"/>
    </source>
</evidence>
<dbReference type="Proteomes" id="UP000182114">
    <property type="component" value="Unassembled WGS sequence"/>
</dbReference>
<evidence type="ECO:0000256" key="2">
    <source>
        <dbReference type="ARBA" id="ARBA00023125"/>
    </source>
</evidence>
<evidence type="ECO:0000259" key="4">
    <source>
        <dbReference type="PROSITE" id="PS50956"/>
    </source>
</evidence>
<keyword evidence="2" id="KW-0238">DNA-binding</keyword>
<dbReference type="Gene3D" id="3.30.70.920">
    <property type="match status" value="1"/>
</dbReference>
<evidence type="ECO:0000313" key="6">
    <source>
        <dbReference type="Proteomes" id="UP000182114"/>
    </source>
</evidence>
<dbReference type="Pfam" id="PF01037">
    <property type="entry name" value="AsnC_trans_reg"/>
    <property type="match status" value="1"/>
</dbReference>
<gene>
    <name evidence="5" type="ORF">SAMN04487992_1307</name>
</gene>